<name>A0A014PKA8_9HYPO</name>
<proteinExistence type="predicted"/>
<dbReference type="Pfam" id="PF00753">
    <property type="entry name" value="Lactamase_B"/>
    <property type="match status" value="1"/>
</dbReference>
<dbReference type="PANTHER" id="PTHR43084">
    <property type="entry name" value="PERSULFIDE DIOXYGENASE ETHE1"/>
    <property type="match status" value="1"/>
</dbReference>
<dbReference type="OrthoDB" id="449487at2759"/>
<accession>A0A014PKA8</accession>
<gene>
    <name evidence="3" type="ORF">X797_010625</name>
</gene>
<protein>
    <submittedName>
        <fullName evidence="3">Metallo-beta-lactamase family protein</fullName>
    </submittedName>
</protein>
<dbReference type="GO" id="GO:0006749">
    <property type="term" value="P:glutathione metabolic process"/>
    <property type="evidence" value="ECO:0007669"/>
    <property type="project" value="TreeGrafter"/>
</dbReference>
<evidence type="ECO:0000259" key="2">
    <source>
        <dbReference type="SMART" id="SM00849"/>
    </source>
</evidence>
<dbReference type="AlphaFoldDB" id="A0A014PKA8"/>
<dbReference type="GO" id="GO:0070813">
    <property type="term" value="P:hydrogen sulfide metabolic process"/>
    <property type="evidence" value="ECO:0007669"/>
    <property type="project" value="TreeGrafter"/>
</dbReference>
<dbReference type="InterPro" id="IPR051682">
    <property type="entry name" value="Mito_Persulfide_Diox"/>
</dbReference>
<dbReference type="InterPro" id="IPR036866">
    <property type="entry name" value="RibonucZ/Hydroxyglut_hydro"/>
</dbReference>
<comment type="caution">
    <text evidence="3">The sequence shown here is derived from an EMBL/GenBank/DDBJ whole genome shotgun (WGS) entry which is preliminary data.</text>
</comment>
<feature type="region of interest" description="Disordered" evidence="1">
    <location>
        <begin position="328"/>
        <end position="354"/>
    </location>
</feature>
<evidence type="ECO:0000313" key="4">
    <source>
        <dbReference type="Proteomes" id="UP000030151"/>
    </source>
</evidence>
<organism evidence="3 4">
    <name type="scientific">Metarhizium robertsii</name>
    <dbReference type="NCBI Taxonomy" id="568076"/>
    <lineage>
        <taxon>Eukaryota</taxon>
        <taxon>Fungi</taxon>
        <taxon>Dikarya</taxon>
        <taxon>Ascomycota</taxon>
        <taxon>Pezizomycotina</taxon>
        <taxon>Sordariomycetes</taxon>
        <taxon>Hypocreomycetidae</taxon>
        <taxon>Hypocreales</taxon>
        <taxon>Clavicipitaceae</taxon>
        <taxon>Metarhizium</taxon>
    </lineage>
</organism>
<evidence type="ECO:0000313" key="3">
    <source>
        <dbReference type="EMBL" id="EXU96241.1"/>
    </source>
</evidence>
<dbReference type="PANTHER" id="PTHR43084:SF1">
    <property type="entry name" value="PERSULFIDE DIOXYGENASE ETHE1, MITOCHONDRIAL"/>
    <property type="match status" value="1"/>
</dbReference>
<dbReference type="GO" id="GO:0050313">
    <property type="term" value="F:sulfur dioxygenase activity"/>
    <property type="evidence" value="ECO:0007669"/>
    <property type="project" value="TreeGrafter"/>
</dbReference>
<dbReference type="Gene3D" id="3.60.15.10">
    <property type="entry name" value="Ribonuclease Z/Hydroxyacylglutathione hydrolase-like"/>
    <property type="match status" value="1"/>
</dbReference>
<dbReference type="SMART" id="SM00849">
    <property type="entry name" value="Lactamase_B"/>
    <property type="match status" value="1"/>
</dbReference>
<feature type="domain" description="Metallo-beta-lactamase" evidence="2">
    <location>
        <begin position="42"/>
        <end position="267"/>
    </location>
</feature>
<dbReference type="Proteomes" id="UP000030151">
    <property type="component" value="Unassembled WGS sequence"/>
</dbReference>
<reference evidence="3 4" key="1">
    <citation type="submission" date="2014-02" db="EMBL/GenBank/DDBJ databases">
        <title>The genome sequence of the entomopathogenic fungus Metarhizium robertsii ARSEF 2575.</title>
        <authorList>
            <person name="Giuliano Garisto Donzelli B."/>
            <person name="Roe B.A."/>
            <person name="Macmil S.L."/>
            <person name="Krasnoff S.B."/>
            <person name="Gibson D.M."/>
        </authorList>
    </citation>
    <scope>NUCLEOTIDE SEQUENCE [LARGE SCALE GENOMIC DNA]</scope>
    <source>
        <strain evidence="3 4">ARSEF 2575</strain>
    </source>
</reference>
<evidence type="ECO:0000256" key="1">
    <source>
        <dbReference type="SAM" id="MobiDB-lite"/>
    </source>
</evidence>
<dbReference type="SUPFAM" id="SSF56281">
    <property type="entry name" value="Metallo-hydrolase/oxidoreductase"/>
    <property type="match status" value="1"/>
</dbReference>
<sequence length="354" mass="39823">MASTSSSLLRRQVIQRLPASASQSLRPLAGISEYQSLRNACQHQVRLVTSYDSPWLEKSPRRRLAVASKGAQHRGLRPAAPTAFYPVPMRQFSSVQSAENTVTPDASFQPIIHDIFEEKTGTWHILETHIHADHLTAARYLQTSLHKEQGYLPLITVGKRIVHIQELFRQKYGLSEEETRGVFDRFLDDDERFHIGSLEAQAIHLPGHTPDHMGFKIGDNIFCGDSVFHADIGSARCDFPGGSAEDLYASARKLLSFPDHVKIWTGHDYPSQSRSEPVPYLSVGGHRAQNKHLMDGYSKDEFVALRRERDSKLAEPRLLHQSLQMNIRAGSLPKPSPEGDRMLHTPLDVKQLGM</sequence>
<dbReference type="HOGENOM" id="CLU_030571_6_0_1"/>
<dbReference type="EMBL" id="JELW01000052">
    <property type="protein sequence ID" value="EXU96241.1"/>
    <property type="molecule type" value="Genomic_DNA"/>
</dbReference>
<dbReference type="InterPro" id="IPR001279">
    <property type="entry name" value="Metallo-B-lactamas"/>
</dbReference>